<accession>A0A5C4XQ03</accession>
<sequence length="140" mass="14684">MKLKHLAVVAALAFSTPALAAPAFTNADTTAATSAAATSLYNSWYSAWSTVFDATYGDSWDFDLGGTKNSLSGQIYQIVDNGVGFSQSFTWFNSSKIATFNLPTAVAVPGPEAGAGLGALAMLGVAYWAKRRRNEQSMAA</sequence>
<dbReference type="Proteomes" id="UP000311605">
    <property type="component" value="Unassembled WGS sequence"/>
</dbReference>
<organism evidence="2 3">
    <name type="scientific">Aliirhizobium smilacinae</name>
    <dbReference type="NCBI Taxonomy" id="1395944"/>
    <lineage>
        <taxon>Bacteria</taxon>
        <taxon>Pseudomonadati</taxon>
        <taxon>Pseudomonadota</taxon>
        <taxon>Alphaproteobacteria</taxon>
        <taxon>Hyphomicrobiales</taxon>
        <taxon>Rhizobiaceae</taxon>
        <taxon>Aliirhizobium</taxon>
    </lineage>
</organism>
<keyword evidence="1" id="KW-0732">Signal</keyword>
<dbReference type="EMBL" id="VDMN01000001">
    <property type="protein sequence ID" value="TNM65339.1"/>
    <property type="molecule type" value="Genomic_DNA"/>
</dbReference>
<evidence type="ECO:0000313" key="3">
    <source>
        <dbReference type="Proteomes" id="UP000311605"/>
    </source>
</evidence>
<evidence type="ECO:0000313" key="2">
    <source>
        <dbReference type="EMBL" id="TNM65339.1"/>
    </source>
</evidence>
<name>A0A5C4XQ03_9HYPH</name>
<proteinExistence type="predicted"/>
<protein>
    <recommendedName>
        <fullName evidence="4">PEP-CTERM sorting domain-containing protein</fullName>
    </recommendedName>
</protein>
<dbReference type="OrthoDB" id="9923484at2"/>
<reference evidence="2 3" key="1">
    <citation type="submission" date="2019-06" db="EMBL/GenBank/DDBJ databases">
        <title>The draft genome of Rhizobium smilacinae PTYR-5.</title>
        <authorList>
            <person name="Liu L."/>
            <person name="Li L."/>
            <person name="Zhang X."/>
        </authorList>
    </citation>
    <scope>NUCLEOTIDE SEQUENCE [LARGE SCALE GENOMIC DNA]</scope>
    <source>
        <strain evidence="2 3">PTYR-5</strain>
    </source>
</reference>
<dbReference type="RefSeq" id="WP_139672871.1">
    <property type="nucleotide sequence ID" value="NZ_VDMN01000001.1"/>
</dbReference>
<dbReference type="AlphaFoldDB" id="A0A5C4XQ03"/>
<gene>
    <name evidence="2" type="ORF">FHP24_03425</name>
</gene>
<keyword evidence="3" id="KW-1185">Reference proteome</keyword>
<comment type="caution">
    <text evidence="2">The sequence shown here is derived from an EMBL/GenBank/DDBJ whole genome shotgun (WGS) entry which is preliminary data.</text>
</comment>
<evidence type="ECO:0008006" key="4">
    <source>
        <dbReference type="Google" id="ProtNLM"/>
    </source>
</evidence>
<feature type="chain" id="PRO_5022965139" description="PEP-CTERM sorting domain-containing protein" evidence="1">
    <location>
        <begin position="21"/>
        <end position="140"/>
    </location>
</feature>
<feature type="signal peptide" evidence="1">
    <location>
        <begin position="1"/>
        <end position="20"/>
    </location>
</feature>
<evidence type="ECO:0000256" key="1">
    <source>
        <dbReference type="SAM" id="SignalP"/>
    </source>
</evidence>